<evidence type="ECO:0000313" key="4">
    <source>
        <dbReference type="Proteomes" id="UP000027982"/>
    </source>
</evidence>
<feature type="compositionally biased region" description="Polar residues" evidence="1">
    <location>
        <begin position="296"/>
        <end position="311"/>
    </location>
</feature>
<reference evidence="3 4" key="1">
    <citation type="journal article" date="2014" name="PLoS ONE">
        <title>The first complete genome sequence of the class fimbriimonadia in the phylum armatimonadetes.</title>
        <authorList>
            <person name="Hu Z.Y."/>
            <person name="Wang Y.Z."/>
            <person name="Im W.T."/>
            <person name="Wang S.Y."/>
            <person name="Zhao G.P."/>
            <person name="Zheng H.J."/>
            <person name="Quan Z.X."/>
        </authorList>
    </citation>
    <scope>NUCLEOTIDE SEQUENCE [LARGE SCALE GENOMIC DNA]</scope>
    <source>
        <strain evidence="3">Gsoil 348</strain>
    </source>
</reference>
<protein>
    <submittedName>
        <fullName evidence="3">Uncharacterized protein</fullName>
    </submittedName>
</protein>
<dbReference type="AlphaFoldDB" id="A0A068NY19"/>
<feature type="region of interest" description="Disordered" evidence="1">
    <location>
        <begin position="294"/>
        <end position="350"/>
    </location>
</feature>
<keyword evidence="4" id="KW-1185">Reference proteome</keyword>
<gene>
    <name evidence="3" type="ORF">OP10G_3191</name>
</gene>
<evidence type="ECO:0000256" key="2">
    <source>
        <dbReference type="SAM" id="Phobius"/>
    </source>
</evidence>
<keyword evidence="2" id="KW-0812">Transmembrane</keyword>
<feature type="region of interest" description="Disordered" evidence="1">
    <location>
        <begin position="128"/>
        <end position="231"/>
    </location>
</feature>
<evidence type="ECO:0000313" key="3">
    <source>
        <dbReference type="EMBL" id="AIE86559.1"/>
    </source>
</evidence>
<sequence length="468" mass="48493">MNFRDDLKAYLDGELPPIRMAEMSEAVQRDPELARELSELQSISLAVRSTAPEYRVVGLDQTLRALSRKERPKFGWLALPLGLGAAAILLAVFLRPNQMNDAAAFRKSPATVDSPISVLAGAAASDMAKSAPSSQEKVEVHASTGKGEFKSEQAQLKGGFASPVVPPEAKPKRFTPPSHAGRTQKTGAGLDRSSATGTVTLGGISTGSTRESNSNANMANSPPVLLSNGQNRTKSAYARPATDALALNFRERRPAAETAPIVIEAVSVSDAEAQLRTVMAPYAARFDFARKESSKLDANSSQNNLEGSSGPPSERPKPKGNISGGNAFGGGAGGGGARGGGGGGFGFRDAKSPGDRTIVFDVLEERADEAVKAIHLLAESTKTPVRDFSAASKSSAEKQRTADAVPTGGAGRGGVGGGGFAPGTPPAAKAPLADKQLSVTAGKKIGAARRRIVVIIHQTPPKVDKPSE</sequence>
<dbReference type="Proteomes" id="UP000027982">
    <property type="component" value="Chromosome"/>
</dbReference>
<feature type="region of interest" description="Disordered" evidence="1">
    <location>
        <begin position="388"/>
        <end position="435"/>
    </location>
</feature>
<dbReference type="EMBL" id="CP007139">
    <property type="protein sequence ID" value="AIE86559.1"/>
    <property type="molecule type" value="Genomic_DNA"/>
</dbReference>
<keyword evidence="2" id="KW-0472">Membrane</keyword>
<evidence type="ECO:0000256" key="1">
    <source>
        <dbReference type="SAM" id="MobiDB-lite"/>
    </source>
</evidence>
<dbReference type="STRING" id="661478.OP10G_3191"/>
<dbReference type="HOGENOM" id="CLU_583615_0_0_0"/>
<feature type="compositionally biased region" description="Gly residues" evidence="1">
    <location>
        <begin position="408"/>
        <end position="421"/>
    </location>
</feature>
<proteinExistence type="predicted"/>
<dbReference type="KEGG" id="fgi:OP10G_3191"/>
<accession>A0A068NY19</accession>
<organism evidence="3 4">
    <name type="scientific">Fimbriimonas ginsengisoli Gsoil 348</name>
    <dbReference type="NCBI Taxonomy" id="661478"/>
    <lineage>
        <taxon>Bacteria</taxon>
        <taxon>Bacillati</taxon>
        <taxon>Armatimonadota</taxon>
        <taxon>Fimbriimonadia</taxon>
        <taxon>Fimbriimonadales</taxon>
        <taxon>Fimbriimonadaceae</taxon>
        <taxon>Fimbriimonas</taxon>
    </lineage>
</organism>
<feature type="compositionally biased region" description="Gly residues" evidence="1">
    <location>
        <begin position="322"/>
        <end position="346"/>
    </location>
</feature>
<dbReference type="RefSeq" id="WP_025229486.1">
    <property type="nucleotide sequence ID" value="NZ_CP007139.1"/>
</dbReference>
<feature type="compositionally biased region" description="Low complexity" evidence="1">
    <location>
        <begin position="212"/>
        <end position="221"/>
    </location>
</feature>
<keyword evidence="2" id="KW-1133">Transmembrane helix</keyword>
<name>A0A068NY19_FIMGI</name>
<feature type="transmembrane region" description="Helical" evidence="2">
    <location>
        <begin position="74"/>
        <end position="94"/>
    </location>
</feature>